<gene>
    <name evidence="1" type="ORF">CP98_04127</name>
</gene>
<proteinExistence type="predicted"/>
<organism evidence="1 2">
    <name type="scientific">Sphingobium yanoikuyae</name>
    <name type="common">Sphingomonas yanoikuyae</name>
    <dbReference type="NCBI Taxonomy" id="13690"/>
    <lineage>
        <taxon>Bacteria</taxon>
        <taxon>Pseudomonadati</taxon>
        <taxon>Pseudomonadota</taxon>
        <taxon>Alphaproteobacteria</taxon>
        <taxon>Sphingomonadales</taxon>
        <taxon>Sphingomonadaceae</taxon>
        <taxon>Sphingobium</taxon>
    </lineage>
</organism>
<comment type="caution">
    <text evidence="1">The sequence shown here is derived from an EMBL/GenBank/DDBJ whole genome shotgun (WGS) entry which is preliminary data.</text>
</comment>
<dbReference type="PATRIC" id="fig|13690.10.peg.4241"/>
<dbReference type="AlphaFoldDB" id="A0A084EEP5"/>
<sequence>MIVRVSICELAGTAIDRLGVDISGYYVLPFLTGDRLVTSVDLEASVLLARSVHLEPDAPPDAHDALLEELSIMAAWLGLASVHVSQP</sequence>
<protein>
    <submittedName>
        <fullName evidence="1">Uncharacterized protein</fullName>
    </submittedName>
</protein>
<name>A0A084EEP5_SPHYA</name>
<accession>A0A084EEP5</accession>
<dbReference type="eggNOG" id="COG3214">
    <property type="taxonomic scope" value="Bacteria"/>
</dbReference>
<dbReference type="Proteomes" id="UP000028534">
    <property type="component" value="Unassembled WGS sequence"/>
</dbReference>
<evidence type="ECO:0000313" key="2">
    <source>
        <dbReference type="Proteomes" id="UP000028534"/>
    </source>
</evidence>
<evidence type="ECO:0000313" key="1">
    <source>
        <dbReference type="EMBL" id="KEZ16437.1"/>
    </source>
</evidence>
<dbReference type="RefSeq" id="WP_026109525.1">
    <property type="nucleotide sequence ID" value="NZ_DAIQKB010000052.1"/>
</dbReference>
<reference evidence="1 2" key="1">
    <citation type="submission" date="2014-03" db="EMBL/GenBank/DDBJ databases">
        <title>Genome sequence of Sphingobium yanoikuyae B1.</title>
        <authorList>
            <person name="Gan H.M."/>
            <person name="Gan H.Y."/>
            <person name="Savka M.A."/>
        </authorList>
    </citation>
    <scope>NUCLEOTIDE SEQUENCE [LARGE SCALE GENOMIC DNA]</scope>
    <source>
        <strain evidence="1 2">B1</strain>
    </source>
</reference>
<dbReference type="EMBL" id="JGVR01000033">
    <property type="protein sequence ID" value="KEZ16437.1"/>
    <property type="molecule type" value="Genomic_DNA"/>
</dbReference>